<proteinExistence type="predicted"/>
<evidence type="ECO:0000313" key="3">
    <source>
        <dbReference type="Proteomes" id="UP000830375"/>
    </source>
</evidence>
<feature type="region of interest" description="Disordered" evidence="1">
    <location>
        <begin position="1"/>
        <end position="45"/>
    </location>
</feature>
<reference evidence="2 3" key="1">
    <citation type="submission" date="2022-01" db="EMBL/GenBank/DDBJ databases">
        <title>A high-quality chromosome-level genome assembly of rohu carp, Labeo rohita.</title>
        <authorList>
            <person name="Arick M.A. II"/>
            <person name="Hsu C.-Y."/>
            <person name="Magbanua Z."/>
            <person name="Pechanova O."/>
            <person name="Grover C."/>
            <person name="Miller E."/>
            <person name="Thrash A."/>
            <person name="Ezzel L."/>
            <person name="Alam S."/>
            <person name="Benzie J."/>
            <person name="Hamilton M."/>
            <person name="Karsi A."/>
            <person name="Lawrence M.L."/>
            <person name="Peterson D.G."/>
        </authorList>
    </citation>
    <scope>NUCLEOTIDE SEQUENCE [LARGE SCALE GENOMIC DNA]</scope>
    <source>
        <strain evidence="3">BAU-BD-2019</strain>
        <tissue evidence="2">Blood</tissue>
    </source>
</reference>
<feature type="compositionally biased region" description="Polar residues" evidence="1">
    <location>
        <begin position="120"/>
        <end position="140"/>
    </location>
</feature>
<organism evidence="2 3">
    <name type="scientific">Labeo rohita</name>
    <name type="common">Indian major carp</name>
    <name type="synonym">Cyprinus rohita</name>
    <dbReference type="NCBI Taxonomy" id="84645"/>
    <lineage>
        <taxon>Eukaryota</taxon>
        <taxon>Metazoa</taxon>
        <taxon>Chordata</taxon>
        <taxon>Craniata</taxon>
        <taxon>Vertebrata</taxon>
        <taxon>Euteleostomi</taxon>
        <taxon>Actinopterygii</taxon>
        <taxon>Neopterygii</taxon>
        <taxon>Teleostei</taxon>
        <taxon>Ostariophysi</taxon>
        <taxon>Cypriniformes</taxon>
        <taxon>Cyprinidae</taxon>
        <taxon>Labeoninae</taxon>
        <taxon>Labeonini</taxon>
        <taxon>Labeo</taxon>
    </lineage>
</organism>
<keyword evidence="3" id="KW-1185">Reference proteome</keyword>
<name>A0ABQ8LCR4_LABRO</name>
<feature type="region of interest" description="Disordered" evidence="1">
    <location>
        <begin position="110"/>
        <end position="140"/>
    </location>
</feature>
<accession>A0ABQ8LCR4</accession>
<keyword evidence="2" id="KW-0675">Receptor</keyword>
<protein>
    <submittedName>
        <fullName evidence="2">Transient receptor potential cation channel subfamily V member 1</fullName>
    </submittedName>
</protein>
<sequence length="140" mass="15378">MTSANQDGADRHCYDPSNADGGTHDTHTTHERLDTQPAAGTGKGSRCPYIPETALICEHLSAQSVYWFHGPRRTCIYSQGKERSHLHWAVYAHQQHICEELKHLTQEGLKPDVKVPTPTPAQAFTDESTAVSKPRSGSGS</sequence>
<evidence type="ECO:0000313" key="2">
    <source>
        <dbReference type="EMBL" id="KAI2648104.1"/>
    </source>
</evidence>
<comment type="caution">
    <text evidence="2">The sequence shown here is derived from an EMBL/GenBank/DDBJ whole genome shotgun (WGS) entry which is preliminary data.</text>
</comment>
<dbReference type="EMBL" id="JACTAM010000025">
    <property type="protein sequence ID" value="KAI2648104.1"/>
    <property type="molecule type" value="Genomic_DNA"/>
</dbReference>
<gene>
    <name evidence="2" type="ORF">H4Q32_018110</name>
</gene>
<evidence type="ECO:0000256" key="1">
    <source>
        <dbReference type="SAM" id="MobiDB-lite"/>
    </source>
</evidence>
<feature type="compositionally biased region" description="Basic and acidic residues" evidence="1">
    <location>
        <begin position="22"/>
        <end position="34"/>
    </location>
</feature>
<dbReference type="Proteomes" id="UP000830375">
    <property type="component" value="Unassembled WGS sequence"/>
</dbReference>